<proteinExistence type="inferred from homology"/>
<protein>
    <submittedName>
        <fullName evidence="11">SID1 transmembrane family member 1</fullName>
    </submittedName>
</protein>
<keyword evidence="12" id="KW-1185">Reference proteome</keyword>
<feature type="transmembrane region" description="Helical" evidence="9">
    <location>
        <begin position="315"/>
        <end position="340"/>
    </location>
</feature>
<feature type="non-terminal residue" evidence="11">
    <location>
        <position position="1"/>
    </location>
</feature>
<keyword evidence="5 9" id="KW-1133">Transmembrane helix</keyword>
<dbReference type="GO" id="GO:0051033">
    <property type="term" value="F:RNA transmembrane transporter activity"/>
    <property type="evidence" value="ECO:0007669"/>
    <property type="project" value="TreeGrafter"/>
</dbReference>
<evidence type="ECO:0000256" key="4">
    <source>
        <dbReference type="ARBA" id="ARBA00022729"/>
    </source>
</evidence>
<feature type="transmembrane region" description="Helical" evidence="9">
    <location>
        <begin position="727"/>
        <end position="746"/>
    </location>
</feature>
<evidence type="ECO:0000256" key="10">
    <source>
        <dbReference type="SAM" id="SignalP"/>
    </source>
</evidence>
<evidence type="ECO:0000256" key="8">
    <source>
        <dbReference type="SAM" id="MobiDB-lite"/>
    </source>
</evidence>
<feature type="region of interest" description="Disordered" evidence="8">
    <location>
        <begin position="357"/>
        <end position="388"/>
    </location>
</feature>
<comment type="similarity">
    <text evidence="2">Belongs to the SID1 family.</text>
</comment>
<evidence type="ECO:0000256" key="7">
    <source>
        <dbReference type="ARBA" id="ARBA00023180"/>
    </source>
</evidence>
<feature type="signal peptide" evidence="10">
    <location>
        <begin position="1"/>
        <end position="21"/>
    </location>
</feature>
<evidence type="ECO:0000313" key="12">
    <source>
        <dbReference type="Proteomes" id="UP000078492"/>
    </source>
</evidence>
<feature type="transmembrane region" description="Helical" evidence="9">
    <location>
        <begin position="486"/>
        <end position="504"/>
    </location>
</feature>
<dbReference type="GO" id="GO:0005886">
    <property type="term" value="C:plasma membrane"/>
    <property type="evidence" value="ECO:0007669"/>
    <property type="project" value="TreeGrafter"/>
</dbReference>
<feature type="transmembrane region" description="Helical" evidence="9">
    <location>
        <begin position="777"/>
        <end position="796"/>
    </location>
</feature>
<dbReference type="PANTHER" id="PTHR12185">
    <property type="entry name" value="SID1 TRANSMEMBRANE FAMILY MEMEBER"/>
    <property type="match status" value="1"/>
</dbReference>
<evidence type="ECO:0000256" key="2">
    <source>
        <dbReference type="ARBA" id="ARBA00006618"/>
    </source>
</evidence>
<dbReference type="STRING" id="471704.A0A195E268"/>
<accession>A0A195E268</accession>
<gene>
    <name evidence="11" type="ORF">ALC57_08422</name>
</gene>
<evidence type="ECO:0000256" key="1">
    <source>
        <dbReference type="ARBA" id="ARBA00004141"/>
    </source>
</evidence>
<feature type="chain" id="PRO_5008270634" evidence="10">
    <location>
        <begin position="22"/>
        <end position="811"/>
    </location>
</feature>
<name>A0A195E268_9HYME</name>
<evidence type="ECO:0000256" key="5">
    <source>
        <dbReference type="ARBA" id="ARBA00022989"/>
    </source>
</evidence>
<evidence type="ECO:0000256" key="6">
    <source>
        <dbReference type="ARBA" id="ARBA00023136"/>
    </source>
</evidence>
<dbReference type="AlphaFoldDB" id="A0A195E268"/>
<feature type="transmembrane region" description="Helical" evidence="9">
    <location>
        <begin position="585"/>
        <end position="603"/>
    </location>
</feature>
<dbReference type="Proteomes" id="UP000078492">
    <property type="component" value="Unassembled WGS sequence"/>
</dbReference>
<dbReference type="GO" id="GO:0005764">
    <property type="term" value="C:lysosome"/>
    <property type="evidence" value="ECO:0007669"/>
    <property type="project" value="TreeGrafter"/>
</dbReference>
<feature type="transmembrane region" description="Helical" evidence="9">
    <location>
        <begin position="525"/>
        <end position="547"/>
    </location>
</feature>
<dbReference type="GO" id="GO:0003725">
    <property type="term" value="F:double-stranded RNA binding"/>
    <property type="evidence" value="ECO:0007669"/>
    <property type="project" value="TreeGrafter"/>
</dbReference>
<keyword evidence="3 9" id="KW-0812">Transmembrane</keyword>
<feature type="transmembrane region" description="Helical" evidence="9">
    <location>
        <begin position="668"/>
        <end position="687"/>
    </location>
</feature>
<evidence type="ECO:0000313" key="11">
    <source>
        <dbReference type="EMBL" id="KYN19245.1"/>
    </source>
</evidence>
<evidence type="ECO:0000256" key="9">
    <source>
        <dbReference type="SAM" id="Phobius"/>
    </source>
</evidence>
<keyword evidence="6 9" id="KW-0472">Membrane</keyword>
<feature type="transmembrane region" description="Helical" evidence="9">
    <location>
        <begin position="432"/>
        <end position="452"/>
    </location>
</feature>
<keyword evidence="4 10" id="KW-0732">Signal</keyword>
<reference evidence="11 12" key="1">
    <citation type="submission" date="2015-09" db="EMBL/GenBank/DDBJ databases">
        <title>Trachymyrmex cornetzi WGS genome.</title>
        <authorList>
            <person name="Nygaard S."/>
            <person name="Hu H."/>
            <person name="Boomsma J."/>
            <person name="Zhang G."/>
        </authorList>
    </citation>
    <scope>NUCLEOTIDE SEQUENCE [LARGE SCALE GENOMIC DNA]</scope>
    <source>
        <strain evidence="11">Tcor2-1</strain>
        <tissue evidence="11">Whole body</tissue>
    </source>
</reference>
<organism evidence="11 12">
    <name type="scientific">Trachymyrmex cornetzi</name>
    <dbReference type="NCBI Taxonomy" id="471704"/>
    <lineage>
        <taxon>Eukaryota</taxon>
        <taxon>Metazoa</taxon>
        <taxon>Ecdysozoa</taxon>
        <taxon>Arthropoda</taxon>
        <taxon>Hexapoda</taxon>
        <taxon>Insecta</taxon>
        <taxon>Pterygota</taxon>
        <taxon>Neoptera</taxon>
        <taxon>Endopterygota</taxon>
        <taxon>Hymenoptera</taxon>
        <taxon>Apocrita</taxon>
        <taxon>Aculeata</taxon>
        <taxon>Formicoidea</taxon>
        <taxon>Formicidae</taxon>
        <taxon>Myrmicinae</taxon>
        <taxon>Trachymyrmex</taxon>
    </lineage>
</organism>
<feature type="transmembrane region" description="Helical" evidence="9">
    <location>
        <begin position="693"/>
        <end position="715"/>
    </location>
</feature>
<dbReference type="EMBL" id="KQ979763">
    <property type="protein sequence ID" value="KYN19245.1"/>
    <property type="molecule type" value="Genomic_DNA"/>
</dbReference>
<feature type="transmembrane region" description="Helical" evidence="9">
    <location>
        <begin position="609"/>
        <end position="632"/>
    </location>
</feature>
<keyword evidence="7" id="KW-0325">Glycoprotein</keyword>
<dbReference type="PANTHER" id="PTHR12185:SF14">
    <property type="entry name" value="CHOLESTEROL UPTAKE PROTEIN 1"/>
    <property type="match status" value="1"/>
</dbReference>
<evidence type="ECO:0000256" key="3">
    <source>
        <dbReference type="ARBA" id="ARBA00022692"/>
    </source>
</evidence>
<dbReference type="InterPro" id="IPR025958">
    <property type="entry name" value="SID1_TM_fam"/>
</dbReference>
<comment type="subcellular location">
    <subcellularLocation>
        <location evidence="1">Membrane</location>
        <topology evidence="1">Multi-pass membrane protein</topology>
    </subcellularLocation>
</comment>
<dbReference type="Pfam" id="PF13965">
    <property type="entry name" value="SID-1_RNA_chan"/>
    <property type="match status" value="1"/>
</dbReference>
<sequence length="811" mass="92619">IEMQNALKLITVLSLLDAVRAITISSSSFSPIVVEAKYEHSYNRTINATVEYVFLYPASNVTLETARITIESNATHSLPLIIVVRQTSGILSWQIPLLVNSADLDTVIYNKTSRTLCSTKYYRYAQNDDEHVIVGISTASHENITFSISVVEVMDFYLRHVFVLSYKYKIIKKHTKNTLAYKFVRLILCSSGNKVEVQISPSEPIYYGYIFSKQENSSVIVRVESDNDICMTVSVQNTSCPVFDLERNIEFSGHWQTVSRRGGITVPREAYPLGFFVVLVVKGEDTDCDGLSSSNPLRTKNVTLIVNPTITKRDYVVASVSAAAIVLGFCIIYITAVIVFSIRESKKLATQDSINEQNQDFNEHIPSPSMVEENSPKPLYSTEEDSSLDEDDIDLMEDALSDKDVIRTKVILSVCDLARKEPRILRHKSRLYLYYLATVAIFYTLPVVQLAVTYQRVLHTTGNQDMCYYNFLCAHPLGLLSDFNHLFSNFGYVMLGLLFIFLTYSREHNEPDKEKIKCYGIPQHYGLFYAMGTALIMEGILSASYHVCPSRSNFQFDTSFMYVIAVLCMIKIYQNRHPDINARAPVTFGMLAVIIFAGLIGVLNGSKTFLIIFSIMHLLICFFLTVQIYYMGRCKFDRGAFKRMMQRFKHEARCGIWHLLRPLYPARFIMLVLANLCNVGLAVFGNMYQRGNFATFLLAILMSNLILYTFFYIMMKLCHREKILPTPAIYIFLSMLFWGAALYFFVNKTISWALTPAQSRLYNKPCELLNFFDSHDIWHFLSALAMFFSFMVLLTLDDDLTDVHRSQIPVF</sequence>